<gene>
    <name evidence="1" type="ORF">CHRIB12_LOCUS10582</name>
</gene>
<evidence type="ECO:0000313" key="1">
    <source>
        <dbReference type="EMBL" id="CAB5365768.1"/>
    </source>
</evidence>
<comment type="caution">
    <text evidence="1">The sequence shown here is derived from an EMBL/GenBank/DDBJ whole genome shotgun (WGS) entry which is preliminary data.</text>
</comment>
<name>A0A915Z9B8_9GLOM</name>
<organism evidence="1 2">
    <name type="scientific">Rhizophagus irregularis</name>
    <dbReference type="NCBI Taxonomy" id="588596"/>
    <lineage>
        <taxon>Eukaryota</taxon>
        <taxon>Fungi</taxon>
        <taxon>Fungi incertae sedis</taxon>
        <taxon>Mucoromycota</taxon>
        <taxon>Glomeromycotina</taxon>
        <taxon>Glomeromycetes</taxon>
        <taxon>Glomerales</taxon>
        <taxon>Glomeraceae</taxon>
        <taxon>Rhizophagus</taxon>
    </lineage>
</organism>
<reference evidence="1" key="1">
    <citation type="submission" date="2020-05" db="EMBL/GenBank/DDBJ databases">
        <authorList>
            <person name="Rincon C."/>
            <person name="Sanders R I."/>
            <person name="Robbins C."/>
            <person name="Chaturvedi A."/>
        </authorList>
    </citation>
    <scope>NUCLEOTIDE SEQUENCE</scope>
    <source>
        <strain evidence="1">CHB12</strain>
    </source>
</reference>
<sequence length="68" mass="7566">MKNLIKVFKNDTPCSIEILEEIGLDFVKNESFSFIATILGSDLESLELTKYPLLTQPVELAISSSFPS</sequence>
<evidence type="ECO:0000313" key="2">
    <source>
        <dbReference type="Proteomes" id="UP000684084"/>
    </source>
</evidence>
<protein>
    <submittedName>
        <fullName evidence="1">Uncharacterized protein</fullName>
    </submittedName>
</protein>
<proteinExistence type="predicted"/>
<dbReference type="EMBL" id="CAGKOT010000021">
    <property type="protein sequence ID" value="CAB5365768.1"/>
    <property type="molecule type" value="Genomic_DNA"/>
</dbReference>
<accession>A0A915Z9B8</accession>
<dbReference type="AlphaFoldDB" id="A0A915Z9B8"/>
<dbReference type="OrthoDB" id="10335845at2759"/>
<dbReference type="VEuPathDB" id="FungiDB:RhiirFUN_012251"/>
<dbReference type="Proteomes" id="UP000684084">
    <property type="component" value="Unassembled WGS sequence"/>
</dbReference>